<accession>A0A7J3ZJW1</accession>
<name>A0A7J3ZJW1_9CREN</name>
<proteinExistence type="predicted"/>
<sequence length="306" mass="34827">MSARTSSMVKCDRCRKQEARVYRRLTQQKLCVRCYTDYLHRQVKRNIASLKIKEPRVPIAVPFHPMFPRESILLADIVAEIEERYNNTLQVLVMGESGRNVVRYYLESRDNIIVDSIDPARVPNRMRTLLENPSSLSGAGLITSWRFYRGVLASILSSRAGSVLVLPSCMDFLVLLELSSLLQGRLEGLGEAVESFEHPTAKLTFVNGFYGVPCIETTLVSRLLVGPMDFEYTKPFDPRSVVDRYALYVLEDAARERSYEIIFSTHRLLGYMRGGELGRCRFCGGLASNDTCYWCLKVLGREEKEG</sequence>
<protein>
    <submittedName>
        <fullName evidence="1">Uncharacterized protein</fullName>
    </submittedName>
</protein>
<evidence type="ECO:0000313" key="1">
    <source>
        <dbReference type="EMBL" id="HHQ80338.1"/>
    </source>
</evidence>
<dbReference type="EMBL" id="DRZC01000033">
    <property type="protein sequence ID" value="HHQ80338.1"/>
    <property type="molecule type" value="Genomic_DNA"/>
</dbReference>
<dbReference type="AlphaFoldDB" id="A0A7J3ZJW1"/>
<reference evidence="1" key="1">
    <citation type="journal article" date="2020" name="mSystems">
        <title>Genome- and Community-Level Interaction Insights into Carbon Utilization and Element Cycling Functions of Hydrothermarchaeota in Hydrothermal Sediment.</title>
        <authorList>
            <person name="Zhou Z."/>
            <person name="Liu Y."/>
            <person name="Xu W."/>
            <person name="Pan J."/>
            <person name="Luo Z.H."/>
            <person name="Li M."/>
        </authorList>
    </citation>
    <scope>NUCLEOTIDE SEQUENCE [LARGE SCALE GENOMIC DNA]</scope>
    <source>
        <strain evidence="1">SpSt-1116</strain>
    </source>
</reference>
<organism evidence="1">
    <name type="scientific">Fervidicoccus fontis</name>
    <dbReference type="NCBI Taxonomy" id="683846"/>
    <lineage>
        <taxon>Archaea</taxon>
        <taxon>Thermoproteota</taxon>
        <taxon>Thermoprotei</taxon>
        <taxon>Fervidicoccales</taxon>
        <taxon>Fervidicoccaceae</taxon>
        <taxon>Fervidicoccus</taxon>
    </lineage>
</organism>
<comment type="caution">
    <text evidence="1">The sequence shown here is derived from an EMBL/GenBank/DDBJ whole genome shotgun (WGS) entry which is preliminary data.</text>
</comment>
<gene>
    <name evidence="1" type="ORF">ENM78_02590</name>
</gene>